<keyword evidence="2 3" id="KW-0378">Hydrolase</keyword>
<dbReference type="Pfam" id="PF04734">
    <property type="entry name" value="Ceramidase_alk"/>
    <property type="match status" value="1"/>
</dbReference>
<name>A0ABR3DB16_NEUIN</name>
<dbReference type="InterPro" id="IPR038445">
    <property type="entry name" value="NCDase_C_sf"/>
</dbReference>
<organism evidence="7 8">
    <name type="scientific">Neurospora intermedia</name>
    <dbReference type="NCBI Taxonomy" id="5142"/>
    <lineage>
        <taxon>Eukaryota</taxon>
        <taxon>Fungi</taxon>
        <taxon>Dikarya</taxon>
        <taxon>Ascomycota</taxon>
        <taxon>Pezizomycotina</taxon>
        <taxon>Sordariomycetes</taxon>
        <taxon>Sordariomycetidae</taxon>
        <taxon>Sordariales</taxon>
        <taxon>Sordariaceae</taxon>
        <taxon>Neurospora</taxon>
    </lineage>
</organism>
<evidence type="ECO:0000256" key="4">
    <source>
        <dbReference type="SAM" id="MobiDB-lite"/>
    </source>
</evidence>
<comment type="caution">
    <text evidence="7">The sequence shown here is derived from an EMBL/GenBank/DDBJ whole genome shotgun (WGS) entry which is preliminary data.</text>
</comment>
<protein>
    <recommendedName>
        <fullName evidence="3">Neutral ceramidase</fullName>
        <ecNumber evidence="3">3.5.1.23</ecNumber>
    </recommendedName>
</protein>
<gene>
    <name evidence="7" type="ORF">QR685DRAFT_544985</name>
</gene>
<evidence type="ECO:0000313" key="8">
    <source>
        <dbReference type="Proteomes" id="UP001451303"/>
    </source>
</evidence>
<dbReference type="PANTHER" id="PTHR12670:SF20">
    <property type="entry name" value="NEUTRAL CERAMIDASE"/>
    <property type="match status" value="1"/>
</dbReference>
<feature type="domain" description="Neutral/alkaline non-lysosomal ceramidase N-terminal" evidence="5">
    <location>
        <begin position="77"/>
        <end position="599"/>
    </location>
</feature>
<keyword evidence="3" id="KW-0443">Lipid metabolism</keyword>
<proteinExistence type="inferred from homology"/>
<dbReference type="EMBL" id="JAVLET010000005">
    <property type="protein sequence ID" value="KAL0469453.1"/>
    <property type="molecule type" value="Genomic_DNA"/>
</dbReference>
<dbReference type="Gene3D" id="2.60.40.2300">
    <property type="entry name" value="Neutral/alkaline non-lysosomal ceramidase, C-terminal domain"/>
    <property type="match status" value="1"/>
</dbReference>
<accession>A0ABR3DB16</accession>
<comment type="similarity">
    <text evidence="1 3">Belongs to the neutral ceramidase family.</text>
</comment>
<dbReference type="InterPro" id="IPR031331">
    <property type="entry name" value="NEUT/ALK_ceramidase_C"/>
</dbReference>
<dbReference type="InterPro" id="IPR006823">
    <property type="entry name" value="Ceramidase_alk"/>
</dbReference>
<evidence type="ECO:0000259" key="6">
    <source>
        <dbReference type="Pfam" id="PF17048"/>
    </source>
</evidence>
<comment type="catalytic activity">
    <reaction evidence="3">
        <text>an N-acylsphing-4-enine + H2O = sphing-4-enine + a fatty acid</text>
        <dbReference type="Rhea" id="RHEA:20856"/>
        <dbReference type="ChEBI" id="CHEBI:15377"/>
        <dbReference type="ChEBI" id="CHEBI:28868"/>
        <dbReference type="ChEBI" id="CHEBI:52639"/>
        <dbReference type="ChEBI" id="CHEBI:57756"/>
        <dbReference type="EC" id="3.5.1.23"/>
    </reaction>
</comment>
<sequence>MPYYRQDRRGGMVPPRRLITIAVSVVSLFILAALALALAQFGPSSELHARKLAQRIEHAQRANPQSEPRDTSLGDKYLIGVGKADVTGPVVEVGLGGYADTSQVGSGLRQRLYSRTFIIGETKNPKNRVVYIVLDTQSGDTAVRNGVLDALKGMGDEYSVYGQSNIALTGTHSHSGPGAWFNYLLPQITSLGFSKQSYQAIVDGAVLSIKRAHESLQEGYLDIGTTDINDGNNNRSPSAYLANPESERAKYPFNTDKTLTLLRFRRASDLKSVGVLTWYPVHGTSVLQNNTLVNADNKGVAAYLFEHSVKGDSRAADGFVAGFSNANVGDTTPNTLGAYCDDGTGAACDFESSTCANGKVQACHGRGPLFQKLDKGVSSCYEIGRKQYAGAKNVWTSLDSSSTPVVGSTVRSFHYFHDMRYYKFNLDNGTEVQTCPAALGHSFAAGTSDGPGAFDFTQGDSGAPNNPFWSVVGGLLKVPSAAQTACQKPKPILLDVGEMDNPYVWTPNIVDIQSFRVGQFFMIISPSEATTMSGRRWRDAVKAAAKQQKLTGSTEPVVVLGGPANTYAHYVATPEEYAVQRYEGASTLFGQYELPAYINLTLSALPYLSPSSTSSPPPGPSPPDNRDSSLSFITGVVYDGAPSSKPFGTCITQPSSSYTRGSVVTAVFQGVNPRNNLRLEGTYAAVEKLGADGKTWTQVRSDEDWNLTYEWKRTNGLLGHSEVTIRWETRTESNGEGDDPTGTYRIRYYGDAKAAVTGKVTEFQGVHRTEPWKTFGKSRPTQYWGKRNRDPDKTLHMHHSPDKDEQSFAKSNTSAVRRLYFNNHPTFLSPPPDAGDECLSFLVPDLGMLWYLRGASIDYLGKKLIVSNWLDKCRCYHSHTQSPVQSWQEIILLKKKATLIKIVIKKAAIKKIAVKKGKVIVLELELKLELELELILILELLLFPFKPAILIEISSSKKDSSDDNEVE</sequence>
<keyword evidence="3" id="KW-0746">Sphingolipid metabolism</keyword>
<evidence type="ECO:0000259" key="5">
    <source>
        <dbReference type="Pfam" id="PF04734"/>
    </source>
</evidence>
<keyword evidence="8" id="KW-1185">Reference proteome</keyword>
<feature type="domain" description="Neutral/alkaline non-lysosomal ceramidase C-terminal" evidence="6">
    <location>
        <begin position="603"/>
        <end position="767"/>
    </location>
</feature>
<feature type="compositionally biased region" description="Basic and acidic residues" evidence="4">
    <location>
        <begin position="787"/>
        <end position="807"/>
    </location>
</feature>
<evidence type="ECO:0000313" key="7">
    <source>
        <dbReference type="EMBL" id="KAL0469453.1"/>
    </source>
</evidence>
<dbReference type="EC" id="3.5.1.23" evidence="3"/>
<feature type="region of interest" description="Disordered" evidence="4">
    <location>
        <begin position="609"/>
        <end position="630"/>
    </location>
</feature>
<evidence type="ECO:0000256" key="3">
    <source>
        <dbReference type="RuleBase" id="RU366019"/>
    </source>
</evidence>
<evidence type="ECO:0000256" key="2">
    <source>
        <dbReference type="ARBA" id="ARBA00022801"/>
    </source>
</evidence>
<dbReference type="PANTHER" id="PTHR12670">
    <property type="entry name" value="CERAMIDASE"/>
    <property type="match status" value="1"/>
</dbReference>
<dbReference type="Pfam" id="PF17048">
    <property type="entry name" value="Ceramidse_alk_C"/>
    <property type="match status" value="1"/>
</dbReference>
<feature type="region of interest" description="Disordered" evidence="4">
    <location>
        <begin position="777"/>
        <end position="808"/>
    </location>
</feature>
<reference evidence="7 8" key="1">
    <citation type="submission" date="2023-09" db="EMBL/GenBank/DDBJ databases">
        <title>Multi-omics analysis of a traditional fermented food reveals byproduct-associated fungal strains for waste-to-food upcycling.</title>
        <authorList>
            <consortium name="Lawrence Berkeley National Laboratory"/>
            <person name="Rekdal V.M."/>
            <person name="Villalobos-Escobedo J.M."/>
            <person name="Rodriguez-Valeron N."/>
            <person name="Garcia M.O."/>
            <person name="Vasquez D.P."/>
            <person name="Damayanti I."/>
            <person name="Sorensen P.M."/>
            <person name="Baidoo E.E."/>
            <person name="De Carvalho A.C."/>
            <person name="Riley R."/>
            <person name="Lipzen A."/>
            <person name="He G."/>
            <person name="Yan M."/>
            <person name="Haridas S."/>
            <person name="Daum C."/>
            <person name="Yoshinaga Y."/>
            <person name="Ng V."/>
            <person name="Grigoriev I.V."/>
            <person name="Munk R."/>
            <person name="Nuraida L."/>
            <person name="Wijaya C.H."/>
            <person name="Morales P.-C."/>
            <person name="Keasling J.D."/>
        </authorList>
    </citation>
    <scope>NUCLEOTIDE SEQUENCE [LARGE SCALE GENOMIC DNA]</scope>
    <source>
        <strain evidence="7 8">FGSC 2613</strain>
    </source>
</reference>
<dbReference type="Proteomes" id="UP001451303">
    <property type="component" value="Unassembled WGS sequence"/>
</dbReference>
<dbReference type="InterPro" id="IPR031329">
    <property type="entry name" value="NEUT/ALK_ceramidase_N"/>
</dbReference>
<evidence type="ECO:0000256" key="1">
    <source>
        <dbReference type="ARBA" id="ARBA00009835"/>
    </source>
</evidence>